<dbReference type="Proteomes" id="UP001498476">
    <property type="component" value="Unassembled WGS sequence"/>
</dbReference>
<protein>
    <recommendedName>
        <fullName evidence="1">Heterokaryon incompatibility domain-containing protein</fullName>
    </recommendedName>
</protein>
<reference evidence="2 3" key="1">
    <citation type="journal article" date="2025" name="Microbiol. Resour. Announc.">
        <title>Draft genome sequences for Neonectria magnoliae and Neonectria punicea, canker pathogens of Liriodendron tulipifera and Acer saccharum in West Virginia.</title>
        <authorList>
            <person name="Petronek H.M."/>
            <person name="Kasson M.T."/>
            <person name="Metheny A.M."/>
            <person name="Stauder C.M."/>
            <person name="Lovett B."/>
            <person name="Lynch S.C."/>
            <person name="Garnas J.R."/>
            <person name="Kasson L.R."/>
            <person name="Stajich J.E."/>
        </authorList>
    </citation>
    <scope>NUCLEOTIDE SEQUENCE [LARGE SCALE GENOMIC DNA]</scope>
    <source>
        <strain evidence="2 3">NRRL 64653</strain>
    </source>
</reference>
<dbReference type="Pfam" id="PF06985">
    <property type="entry name" value="HET"/>
    <property type="match status" value="1"/>
</dbReference>
<dbReference type="PANTHER" id="PTHR24148:SF82">
    <property type="entry name" value="HETEROKARYON INCOMPATIBILITY DOMAIN-CONTAINING PROTEIN"/>
    <property type="match status" value="1"/>
</dbReference>
<evidence type="ECO:0000313" key="3">
    <source>
        <dbReference type="Proteomes" id="UP001498476"/>
    </source>
</evidence>
<organism evidence="2 3">
    <name type="scientific">Neonectria punicea</name>
    <dbReference type="NCBI Taxonomy" id="979145"/>
    <lineage>
        <taxon>Eukaryota</taxon>
        <taxon>Fungi</taxon>
        <taxon>Dikarya</taxon>
        <taxon>Ascomycota</taxon>
        <taxon>Pezizomycotina</taxon>
        <taxon>Sordariomycetes</taxon>
        <taxon>Hypocreomycetidae</taxon>
        <taxon>Hypocreales</taxon>
        <taxon>Nectriaceae</taxon>
        <taxon>Neonectria</taxon>
    </lineage>
</organism>
<sequence>MNGLQQQMAKANIIGPYKHLSLSSPDEIRLLHLPPGKYDDGIRMRISHVLLKQPDKQAETRLSRSKVQKTLPPGWEVFETPEGRYLFCYDPEDDSDEDSAEDSADDDEEADEFYSEIWAREPAFDCLSYVWGSQDDPVSAFVESTTGQTIGSLKLGQNLAAALRHLRYEDKSRTLWVDVACRI</sequence>
<evidence type="ECO:0000259" key="1">
    <source>
        <dbReference type="Pfam" id="PF06985"/>
    </source>
</evidence>
<evidence type="ECO:0000313" key="2">
    <source>
        <dbReference type="EMBL" id="KAK7402762.1"/>
    </source>
</evidence>
<keyword evidence="3" id="KW-1185">Reference proteome</keyword>
<name>A0ABR1GLK1_9HYPO</name>
<feature type="domain" description="Heterokaryon incompatibility" evidence="1">
    <location>
        <begin position="124"/>
        <end position="181"/>
    </location>
</feature>
<accession>A0ABR1GLK1</accession>
<gene>
    <name evidence="2" type="ORF">QQX98_011471</name>
</gene>
<dbReference type="PANTHER" id="PTHR24148">
    <property type="entry name" value="ANKYRIN REPEAT DOMAIN-CONTAINING PROTEIN 39 HOMOLOG-RELATED"/>
    <property type="match status" value="1"/>
</dbReference>
<dbReference type="EMBL" id="JAZAVJ010000283">
    <property type="protein sequence ID" value="KAK7402762.1"/>
    <property type="molecule type" value="Genomic_DNA"/>
</dbReference>
<proteinExistence type="predicted"/>
<dbReference type="InterPro" id="IPR010730">
    <property type="entry name" value="HET"/>
</dbReference>
<dbReference type="InterPro" id="IPR052895">
    <property type="entry name" value="HetReg/Transcr_Mod"/>
</dbReference>
<comment type="caution">
    <text evidence="2">The sequence shown here is derived from an EMBL/GenBank/DDBJ whole genome shotgun (WGS) entry which is preliminary data.</text>
</comment>